<accession>A0A9N9PTQ5</accession>
<feature type="region of interest" description="Disordered" evidence="1">
    <location>
        <begin position="172"/>
        <end position="191"/>
    </location>
</feature>
<evidence type="ECO:0000256" key="2">
    <source>
        <dbReference type="SAM" id="Phobius"/>
    </source>
</evidence>
<name>A0A9N9PTQ5_9HELO</name>
<gene>
    <name evidence="4" type="ORF">HYFRA_00006642</name>
</gene>
<evidence type="ECO:0000313" key="4">
    <source>
        <dbReference type="EMBL" id="CAG8953752.1"/>
    </source>
</evidence>
<sequence length="300" mass="31380">MTRYIVPLILSILSSTTALDQCFYPDGKTVDPQHVPCNQTAGIATNSFSSCCSGPDACTTSGLCLGSAGWVYRGSCTDASWASPNCAKQFPKCNTHPDGTLYRSYAVLKTCATRSAMWAPEYCCGENGVENPDCCQNNFTLGITGTAYQPGNDVVMARLANLTSGAAATVTVTATPGPTSTADLSTASSGSSGMDLGTKVGLGVGIPLGVLVLGALVFLFWKEKRKNAYKGVDTSPSSPMTVAPGPYEVASEHGRANSSVTGYTITPQQEYSSPVQQGHHKIHEVPAAAHNTYEMPSSHN</sequence>
<protein>
    <recommendedName>
        <fullName evidence="6">Mid2 domain-containing protein</fullName>
    </recommendedName>
</protein>
<dbReference type="AlphaFoldDB" id="A0A9N9PTQ5"/>
<reference evidence="4" key="1">
    <citation type="submission" date="2021-07" db="EMBL/GenBank/DDBJ databases">
        <authorList>
            <person name="Durling M."/>
        </authorList>
    </citation>
    <scope>NUCLEOTIDE SEQUENCE</scope>
</reference>
<evidence type="ECO:0000313" key="5">
    <source>
        <dbReference type="Proteomes" id="UP000696280"/>
    </source>
</evidence>
<feature type="chain" id="PRO_5040258549" description="Mid2 domain-containing protein" evidence="3">
    <location>
        <begin position="19"/>
        <end position="300"/>
    </location>
</feature>
<organism evidence="4 5">
    <name type="scientific">Hymenoscyphus fraxineus</name>
    <dbReference type="NCBI Taxonomy" id="746836"/>
    <lineage>
        <taxon>Eukaryota</taxon>
        <taxon>Fungi</taxon>
        <taxon>Dikarya</taxon>
        <taxon>Ascomycota</taxon>
        <taxon>Pezizomycotina</taxon>
        <taxon>Leotiomycetes</taxon>
        <taxon>Helotiales</taxon>
        <taxon>Helotiaceae</taxon>
        <taxon>Hymenoscyphus</taxon>
    </lineage>
</organism>
<proteinExistence type="predicted"/>
<comment type="caution">
    <text evidence="4">The sequence shown here is derived from an EMBL/GenBank/DDBJ whole genome shotgun (WGS) entry which is preliminary data.</text>
</comment>
<feature type="compositionally biased region" description="Low complexity" evidence="1">
    <location>
        <begin position="172"/>
        <end position="182"/>
    </location>
</feature>
<keyword evidence="2" id="KW-0472">Membrane</keyword>
<keyword evidence="2" id="KW-1133">Transmembrane helix</keyword>
<dbReference type="Proteomes" id="UP000696280">
    <property type="component" value="Unassembled WGS sequence"/>
</dbReference>
<keyword evidence="2" id="KW-0812">Transmembrane</keyword>
<feature type="region of interest" description="Disordered" evidence="1">
    <location>
        <begin position="230"/>
        <end position="255"/>
    </location>
</feature>
<keyword evidence="5" id="KW-1185">Reference proteome</keyword>
<keyword evidence="3" id="KW-0732">Signal</keyword>
<feature type="transmembrane region" description="Helical" evidence="2">
    <location>
        <begin position="200"/>
        <end position="221"/>
    </location>
</feature>
<evidence type="ECO:0008006" key="6">
    <source>
        <dbReference type="Google" id="ProtNLM"/>
    </source>
</evidence>
<evidence type="ECO:0000256" key="3">
    <source>
        <dbReference type="SAM" id="SignalP"/>
    </source>
</evidence>
<feature type="signal peptide" evidence="3">
    <location>
        <begin position="1"/>
        <end position="18"/>
    </location>
</feature>
<evidence type="ECO:0000256" key="1">
    <source>
        <dbReference type="SAM" id="MobiDB-lite"/>
    </source>
</evidence>
<dbReference type="EMBL" id="CAJVRL010000052">
    <property type="protein sequence ID" value="CAG8953752.1"/>
    <property type="molecule type" value="Genomic_DNA"/>
</dbReference>
<dbReference type="OrthoDB" id="5215637at2759"/>